<evidence type="ECO:0000256" key="7">
    <source>
        <dbReference type="ARBA" id="ARBA00022833"/>
    </source>
</evidence>
<comment type="pathway">
    <text evidence="2">Protein modification; protein ubiquitination.</text>
</comment>
<evidence type="ECO:0000256" key="6">
    <source>
        <dbReference type="ARBA" id="ARBA00022786"/>
    </source>
</evidence>
<dbReference type="InterPro" id="IPR035983">
    <property type="entry name" value="Hect_E3_ubiquitin_ligase"/>
</dbReference>
<dbReference type="InterPro" id="IPR034732">
    <property type="entry name" value="EPHD"/>
</dbReference>
<keyword evidence="7" id="KW-0862">Zinc</keyword>
<keyword evidence="6" id="KW-0833">Ubl conjugation pathway</keyword>
<proteinExistence type="predicted"/>
<dbReference type="Proteomes" id="UP000694701">
    <property type="component" value="Unplaced"/>
</dbReference>
<evidence type="ECO:0000256" key="1">
    <source>
        <dbReference type="ARBA" id="ARBA00004123"/>
    </source>
</evidence>
<dbReference type="InterPro" id="IPR042013">
    <property type="entry name" value="PHF7/G2E3_ePHD"/>
</dbReference>
<dbReference type="InterPro" id="IPR013083">
    <property type="entry name" value="Znf_RING/FYVE/PHD"/>
</dbReference>
<dbReference type="SUPFAM" id="SSF56204">
    <property type="entry name" value="Hect, E3 ligase catalytic domain"/>
    <property type="match status" value="1"/>
</dbReference>
<evidence type="ECO:0000256" key="5">
    <source>
        <dbReference type="ARBA" id="ARBA00022771"/>
    </source>
</evidence>
<dbReference type="GO" id="GO:0005634">
    <property type="term" value="C:nucleus"/>
    <property type="evidence" value="ECO:0007669"/>
    <property type="project" value="UniProtKB-SubCell"/>
</dbReference>
<dbReference type="Ensembl" id="ENSCCRT00020007022.1">
    <property type="protein sequence ID" value="ENSCCRP00020006211.1"/>
    <property type="gene ID" value="ENSCCRG00020003205.1"/>
</dbReference>
<dbReference type="Pfam" id="PF00632">
    <property type="entry name" value="HECT"/>
    <property type="match status" value="1"/>
</dbReference>
<evidence type="ECO:0000313" key="10">
    <source>
        <dbReference type="Ensembl" id="ENSCCRP00020006211.1"/>
    </source>
</evidence>
<dbReference type="InterPro" id="IPR059102">
    <property type="entry name" value="PHD_PHF7/G2E3-like"/>
</dbReference>
<dbReference type="PANTHER" id="PTHR12420:SF42">
    <property type="entry name" value="G2_M PHASE-SPECIFIC E3 UBIQUITIN-PROTEIN LIGASE"/>
    <property type="match status" value="1"/>
</dbReference>
<evidence type="ECO:0000256" key="8">
    <source>
        <dbReference type="ARBA" id="ARBA00023242"/>
    </source>
</evidence>
<evidence type="ECO:0000259" key="9">
    <source>
        <dbReference type="PROSITE" id="PS51805"/>
    </source>
</evidence>
<accession>A0A8C2C2Y7</accession>
<dbReference type="CDD" id="cd15496">
    <property type="entry name" value="PHD_PHF7_G2E3_like"/>
    <property type="match status" value="1"/>
</dbReference>
<organism evidence="10 11">
    <name type="scientific">Cyprinus carpio</name>
    <name type="common">Common carp</name>
    <dbReference type="NCBI Taxonomy" id="7962"/>
    <lineage>
        <taxon>Eukaryota</taxon>
        <taxon>Metazoa</taxon>
        <taxon>Chordata</taxon>
        <taxon>Craniata</taxon>
        <taxon>Vertebrata</taxon>
        <taxon>Euteleostomi</taxon>
        <taxon>Actinopterygii</taxon>
        <taxon>Neopterygii</taxon>
        <taxon>Teleostei</taxon>
        <taxon>Ostariophysi</taxon>
        <taxon>Cypriniformes</taxon>
        <taxon>Cyprinidae</taxon>
        <taxon>Cyprininae</taxon>
        <taxon>Cyprinus</taxon>
    </lineage>
</organism>
<dbReference type="GO" id="GO:0008270">
    <property type="term" value="F:zinc ion binding"/>
    <property type="evidence" value="ECO:0007669"/>
    <property type="project" value="UniProtKB-KW"/>
</dbReference>
<dbReference type="InterPro" id="IPR051188">
    <property type="entry name" value="PHD-type_Zinc_Finger"/>
</dbReference>
<reference evidence="10" key="1">
    <citation type="submission" date="2025-08" db="UniProtKB">
        <authorList>
            <consortium name="Ensembl"/>
        </authorList>
    </citation>
    <scope>IDENTIFICATION</scope>
</reference>
<sequence>MKEETTEIKQIHDDKDLRKLVSYRFCSNEFLCCDYTNNQICKLPVHHFYQNIVKYLVCSLCKRCDDNPEKYGEKITLQQHNLTVHYFCLLMSSGICQRGEEDEDVHGFLVDDIKKEIRRSSRLRCMKCKKVGASVGCSIKSCRQMVHMPCGLEQDFIFQFTDLFPSFCKKHAPSQTCVSSPSLPLSCSVCLEPIEPILSYNVLKCPACHGSWFHRNCVQHYAHSAAMFFFKCTLCNNKDQFQQEMLRMGIYIPERDAAWELEENAYEDLLQVYQHCDAVKCHSHKGRKYSSQSGYFEIVRCKLCGSRGTHRKCSNLKLYESDWICADCKAAVEGKSELSELLCLFCKIIQRITYIHFFFLPPESVPLPNHVESPLAIRQQRKRQCVAATSPEVLMDLAHQISQQQSTEVLVEDDDGVLEAALRVLRQSDFNPCCTLSVKFSQDKHSNNIRSQRRFLRRLVSKLQMSDIFEGPDGSKNLALNSKALRDDLYFEVGSLLALSLVHGGPPVGFFSPALYHSLFNYPTNYRPTLQDLGDTAFAHKIRQIAEAKSMKELRMAMQSASQYLEAAGCWRKIRELSEKDMLVEDVLNFYLIIRLQLPLQRFREGLRTLGLFEQVQMCTEAFHSVFCGPVERLTAESVMELFTVRFSEQKEQREKENTTDLLTFITATDSAPSIGFHPTPSISFFSSPDPSVICKLSFVLILLNKSEETLLGQNYWLLLKRRKLWNNLNLKKKKIDILV</sequence>
<evidence type="ECO:0000256" key="4">
    <source>
        <dbReference type="ARBA" id="ARBA00022723"/>
    </source>
</evidence>
<keyword evidence="8" id="KW-0539">Nucleus</keyword>
<comment type="subcellular location">
    <subcellularLocation>
        <location evidence="1">Nucleus</location>
    </subcellularLocation>
</comment>
<dbReference type="SUPFAM" id="SSF57903">
    <property type="entry name" value="FYVE/PHD zinc finger"/>
    <property type="match status" value="1"/>
</dbReference>
<dbReference type="Pfam" id="PF13771">
    <property type="entry name" value="zf-HC5HC2H"/>
    <property type="match status" value="1"/>
</dbReference>
<dbReference type="PROSITE" id="PS51805">
    <property type="entry name" value="EPHD"/>
    <property type="match status" value="1"/>
</dbReference>
<dbReference type="Pfam" id="PF26054">
    <property type="entry name" value="PHD_G2E3"/>
    <property type="match status" value="1"/>
</dbReference>
<dbReference type="SMART" id="SM00249">
    <property type="entry name" value="PHD"/>
    <property type="match status" value="3"/>
</dbReference>
<dbReference type="Gene3D" id="3.30.40.10">
    <property type="entry name" value="Zinc/RING finger domain, C3HC4 (zinc finger)"/>
    <property type="match status" value="2"/>
</dbReference>
<dbReference type="PANTHER" id="PTHR12420">
    <property type="entry name" value="PHD FINGER PROTEIN"/>
    <property type="match status" value="1"/>
</dbReference>
<dbReference type="InterPro" id="IPR000569">
    <property type="entry name" value="HECT_dom"/>
</dbReference>
<protein>
    <submittedName>
        <fullName evidence="10">G2/M-phase specific E3 ubiquitin protein ligase</fullName>
    </submittedName>
</protein>
<evidence type="ECO:0000256" key="2">
    <source>
        <dbReference type="ARBA" id="ARBA00004906"/>
    </source>
</evidence>
<dbReference type="AlphaFoldDB" id="A0A8C2C2Y7"/>
<feature type="domain" description="PHD-type" evidence="9">
    <location>
        <begin position="55"/>
        <end position="172"/>
    </location>
</feature>
<evidence type="ECO:0000256" key="3">
    <source>
        <dbReference type="ARBA" id="ARBA00022679"/>
    </source>
</evidence>
<keyword evidence="4" id="KW-0479">Metal-binding</keyword>
<dbReference type="GO" id="GO:0004842">
    <property type="term" value="F:ubiquitin-protein transferase activity"/>
    <property type="evidence" value="ECO:0007669"/>
    <property type="project" value="InterPro"/>
</dbReference>
<dbReference type="CDD" id="cd15669">
    <property type="entry name" value="ePHD_PHF7_G2E3_like"/>
    <property type="match status" value="1"/>
</dbReference>
<dbReference type="InterPro" id="IPR001965">
    <property type="entry name" value="Znf_PHD"/>
</dbReference>
<name>A0A8C2C2Y7_CYPCA</name>
<dbReference type="InterPro" id="IPR011011">
    <property type="entry name" value="Znf_FYVE_PHD"/>
</dbReference>
<keyword evidence="5" id="KW-0863">Zinc-finger</keyword>
<evidence type="ECO:0000313" key="11">
    <source>
        <dbReference type="Proteomes" id="UP000694701"/>
    </source>
</evidence>
<keyword evidence="3" id="KW-0808">Transferase</keyword>